<evidence type="ECO:0000256" key="4">
    <source>
        <dbReference type="ARBA" id="ARBA00022989"/>
    </source>
</evidence>
<dbReference type="Pfam" id="PF03062">
    <property type="entry name" value="MBOAT"/>
    <property type="match status" value="1"/>
</dbReference>
<organism evidence="8 9">
    <name type="scientific">Triparma laevis f. longispina</name>
    <dbReference type="NCBI Taxonomy" id="1714387"/>
    <lineage>
        <taxon>Eukaryota</taxon>
        <taxon>Sar</taxon>
        <taxon>Stramenopiles</taxon>
        <taxon>Ochrophyta</taxon>
        <taxon>Bolidophyceae</taxon>
        <taxon>Parmales</taxon>
        <taxon>Triparmaceae</taxon>
        <taxon>Triparma</taxon>
    </lineage>
</organism>
<name>A0A9W7CF51_9STRA</name>
<reference evidence="9" key="1">
    <citation type="journal article" date="2023" name="Commun. Biol.">
        <title>Genome analysis of Parmales, the sister group of diatoms, reveals the evolutionary specialization of diatoms from phago-mixotrophs to photoautotrophs.</title>
        <authorList>
            <person name="Ban H."/>
            <person name="Sato S."/>
            <person name="Yoshikawa S."/>
            <person name="Yamada K."/>
            <person name="Nakamura Y."/>
            <person name="Ichinomiya M."/>
            <person name="Sato N."/>
            <person name="Blanc-Mathieu R."/>
            <person name="Endo H."/>
            <person name="Kuwata A."/>
            <person name="Ogata H."/>
        </authorList>
    </citation>
    <scope>NUCLEOTIDE SEQUENCE [LARGE SCALE GENOMIC DNA]</scope>
    <source>
        <strain evidence="9">NIES 3700</strain>
    </source>
</reference>
<evidence type="ECO:0000256" key="2">
    <source>
        <dbReference type="ARBA" id="ARBA00022679"/>
    </source>
</evidence>
<dbReference type="InterPro" id="IPR004299">
    <property type="entry name" value="MBOAT_fam"/>
</dbReference>
<accession>A0A9W7CF51</accession>
<dbReference type="AlphaFoldDB" id="A0A9W7CF51"/>
<gene>
    <name evidence="8" type="ORF">TrLO_g3076</name>
</gene>
<feature type="transmembrane region" description="Helical" evidence="7">
    <location>
        <begin position="483"/>
        <end position="501"/>
    </location>
</feature>
<feature type="transmembrane region" description="Helical" evidence="7">
    <location>
        <begin position="122"/>
        <end position="140"/>
    </location>
</feature>
<proteinExistence type="predicted"/>
<keyword evidence="6" id="KW-0012">Acyltransferase</keyword>
<dbReference type="EMBL" id="BRXW01000087">
    <property type="protein sequence ID" value="GMI05437.1"/>
    <property type="molecule type" value="Genomic_DNA"/>
</dbReference>
<evidence type="ECO:0000256" key="3">
    <source>
        <dbReference type="ARBA" id="ARBA00022692"/>
    </source>
</evidence>
<dbReference type="OrthoDB" id="286734at2759"/>
<feature type="transmembrane region" description="Helical" evidence="7">
    <location>
        <begin position="444"/>
        <end position="463"/>
    </location>
</feature>
<keyword evidence="4 7" id="KW-1133">Transmembrane helix</keyword>
<keyword evidence="9" id="KW-1185">Reference proteome</keyword>
<dbReference type="Proteomes" id="UP001165122">
    <property type="component" value="Unassembled WGS sequence"/>
</dbReference>
<dbReference type="GO" id="GO:0016746">
    <property type="term" value="F:acyltransferase activity"/>
    <property type="evidence" value="ECO:0007669"/>
    <property type="project" value="UniProtKB-KW"/>
</dbReference>
<evidence type="ECO:0000256" key="7">
    <source>
        <dbReference type="SAM" id="Phobius"/>
    </source>
</evidence>
<evidence type="ECO:0000313" key="9">
    <source>
        <dbReference type="Proteomes" id="UP001165122"/>
    </source>
</evidence>
<evidence type="ECO:0000256" key="5">
    <source>
        <dbReference type="ARBA" id="ARBA00023136"/>
    </source>
</evidence>
<dbReference type="PANTHER" id="PTHR13906:SF4">
    <property type="entry name" value="LYSOPHOSPHOLIPID ACYLTRANSFERASE 6"/>
    <property type="match status" value="1"/>
</dbReference>
<keyword evidence="3 7" id="KW-0812">Transmembrane</keyword>
<dbReference type="InterPro" id="IPR049941">
    <property type="entry name" value="LPLAT_7/PORCN-like"/>
</dbReference>
<feature type="transmembrane region" description="Helical" evidence="7">
    <location>
        <begin position="55"/>
        <end position="75"/>
    </location>
</feature>
<protein>
    <recommendedName>
        <fullName evidence="10">Lysophospholipid acyltransferase</fullName>
    </recommendedName>
</protein>
<dbReference type="GO" id="GO:0030258">
    <property type="term" value="P:lipid modification"/>
    <property type="evidence" value="ECO:0007669"/>
    <property type="project" value="TreeGrafter"/>
</dbReference>
<keyword evidence="5 7" id="KW-0472">Membrane</keyword>
<sequence length="511" mass="57615">MEAVLPAAAVPLIQQSIDFVYSLKPYVEPTVCLVPAVFKAQVAALADQIGFDYDTLSYTLGLLLCYPLGMIMAALPYGKTKHLFSFLLGAFLLQFTLGVQWIHQLIASLVAYFLFLVLPRKVTKTVVPTFIVLYCVLGHLHRQFVNYLGWDLDFTGPHMVLTIKLYSIAWNLYDGECLAKGGKVSRATEKCSRFALEEMPSLIEFLGYTFCFSNVLAGPAYEFSIYKAAADGSLLYDANGKPKGKIPSQVWPTLKALTISLVCMVLFVVGSSKFPIMDPTDGQNNDPVFIAAGSGVSLVDGAPWHQRYAYQWFALFCIRFKYYFAWKNAEGANNIWYAGFEGFDAKGEPIGWENANNIDIFEFETAPNLKILSAAWNKKTSNWLTRYIYMRTGGSLTATYAMSAFWHGFYPGYYFFFLSMPLLTSCERIGRKKLSPRFSTGGKWSPWGITTIVTTSFLIEYFIQPFQVLSWEWSVAVWKSHNFFGHILAVAFYVFCTLLPTPPRDDKKKKA</sequence>
<evidence type="ECO:0000256" key="1">
    <source>
        <dbReference type="ARBA" id="ARBA00004141"/>
    </source>
</evidence>
<comment type="caution">
    <text evidence="8">The sequence shown here is derived from an EMBL/GenBank/DDBJ whole genome shotgun (WGS) entry which is preliminary data.</text>
</comment>
<evidence type="ECO:0000256" key="6">
    <source>
        <dbReference type="ARBA" id="ARBA00023315"/>
    </source>
</evidence>
<comment type="subcellular location">
    <subcellularLocation>
        <location evidence="1">Membrane</location>
        <topology evidence="1">Multi-pass membrane protein</topology>
    </subcellularLocation>
</comment>
<dbReference type="GO" id="GO:0016020">
    <property type="term" value="C:membrane"/>
    <property type="evidence" value="ECO:0007669"/>
    <property type="project" value="UniProtKB-SubCell"/>
</dbReference>
<feature type="transmembrane region" description="Helical" evidence="7">
    <location>
        <begin position="250"/>
        <end position="269"/>
    </location>
</feature>
<evidence type="ECO:0000313" key="8">
    <source>
        <dbReference type="EMBL" id="GMI05437.1"/>
    </source>
</evidence>
<evidence type="ECO:0008006" key="10">
    <source>
        <dbReference type="Google" id="ProtNLM"/>
    </source>
</evidence>
<dbReference type="PANTHER" id="PTHR13906">
    <property type="entry name" value="PORCUPINE"/>
    <property type="match status" value="1"/>
</dbReference>
<keyword evidence="2" id="KW-0808">Transferase</keyword>